<dbReference type="EMBL" id="ML996577">
    <property type="protein sequence ID" value="KAF2755544.1"/>
    <property type="molecule type" value="Genomic_DNA"/>
</dbReference>
<feature type="compositionally biased region" description="Polar residues" evidence="1">
    <location>
        <begin position="121"/>
        <end position="130"/>
    </location>
</feature>
<feature type="compositionally biased region" description="Polar residues" evidence="1">
    <location>
        <begin position="95"/>
        <end position="104"/>
    </location>
</feature>
<proteinExistence type="predicted"/>
<feature type="region of interest" description="Disordered" evidence="1">
    <location>
        <begin position="86"/>
        <end position="132"/>
    </location>
</feature>
<keyword evidence="3" id="KW-1185">Reference proteome</keyword>
<accession>A0A6A6W0N5</accession>
<protein>
    <submittedName>
        <fullName evidence="2">Uncharacterized protein</fullName>
    </submittedName>
</protein>
<dbReference type="Proteomes" id="UP000799437">
    <property type="component" value="Unassembled WGS sequence"/>
</dbReference>
<evidence type="ECO:0000256" key="1">
    <source>
        <dbReference type="SAM" id="MobiDB-lite"/>
    </source>
</evidence>
<organism evidence="2 3">
    <name type="scientific">Pseudovirgaria hyperparasitica</name>
    <dbReference type="NCBI Taxonomy" id="470096"/>
    <lineage>
        <taxon>Eukaryota</taxon>
        <taxon>Fungi</taxon>
        <taxon>Dikarya</taxon>
        <taxon>Ascomycota</taxon>
        <taxon>Pezizomycotina</taxon>
        <taxon>Dothideomycetes</taxon>
        <taxon>Dothideomycetes incertae sedis</taxon>
        <taxon>Acrospermales</taxon>
        <taxon>Acrospermaceae</taxon>
        <taxon>Pseudovirgaria</taxon>
    </lineage>
</organism>
<name>A0A6A6W0N5_9PEZI</name>
<evidence type="ECO:0000313" key="3">
    <source>
        <dbReference type="Proteomes" id="UP000799437"/>
    </source>
</evidence>
<dbReference type="GeneID" id="54488402"/>
<reference evidence="2" key="1">
    <citation type="journal article" date="2020" name="Stud. Mycol.">
        <title>101 Dothideomycetes genomes: a test case for predicting lifestyles and emergence of pathogens.</title>
        <authorList>
            <person name="Haridas S."/>
            <person name="Albert R."/>
            <person name="Binder M."/>
            <person name="Bloem J."/>
            <person name="Labutti K."/>
            <person name="Salamov A."/>
            <person name="Andreopoulos B."/>
            <person name="Baker S."/>
            <person name="Barry K."/>
            <person name="Bills G."/>
            <person name="Bluhm B."/>
            <person name="Cannon C."/>
            <person name="Castanera R."/>
            <person name="Culley D."/>
            <person name="Daum C."/>
            <person name="Ezra D."/>
            <person name="Gonzalez J."/>
            <person name="Henrissat B."/>
            <person name="Kuo A."/>
            <person name="Liang C."/>
            <person name="Lipzen A."/>
            <person name="Lutzoni F."/>
            <person name="Magnuson J."/>
            <person name="Mondo S."/>
            <person name="Nolan M."/>
            <person name="Ohm R."/>
            <person name="Pangilinan J."/>
            <person name="Park H.-J."/>
            <person name="Ramirez L."/>
            <person name="Alfaro M."/>
            <person name="Sun H."/>
            <person name="Tritt A."/>
            <person name="Yoshinaga Y."/>
            <person name="Zwiers L.-H."/>
            <person name="Turgeon B."/>
            <person name="Goodwin S."/>
            <person name="Spatafora J."/>
            <person name="Crous P."/>
            <person name="Grigoriev I."/>
        </authorList>
    </citation>
    <scope>NUCLEOTIDE SEQUENCE</scope>
    <source>
        <strain evidence="2">CBS 121739</strain>
    </source>
</reference>
<sequence>MVMCSRGVLLKVDEHLEESLLARAETERMNDPTFPHLECMDNHTFFMNCSDDNDSQRLSRCVETLKKQLGGAVTVFDWDYVSDGSEKDDEEIARTGQTQPTRPSNHPDIVDDTANKGPKIIQSNSPVDSTYDSDDAHLDMCEADLWFGSQRGGSSKKRKRVSSVADTEPEYDLEVLSPNQVDSCSKHKPKWDAKSRLSSRLTAHEWALEQHANVMTAMAVPDNSQKQRAYLQKGERRYEDFVKTLVDPRADAQHQLGLCPLDHYFDLGTGMTVDDGVSFRIAKDKNTRK</sequence>
<gene>
    <name evidence="2" type="ORF">EJ05DRAFT_502999</name>
</gene>
<dbReference type="RefSeq" id="XP_033597995.1">
    <property type="nucleotide sequence ID" value="XM_033747348.1"/>
</dbReference>
<dbReference type="AlphaFoldDB" id="A0A6A6W0N5"/>
<evidence type="ECO:0000313" key="2">
    <source>
        <dbReference type="EMBL" id="KAF2755544.1"/>
    </source>
</evidence>